<keyword evidence="2" id="KW-0732">Signal</keyword>
<feature type="compositionally biased region" description="Basic and acidic residues" evidence="1">
    <location>
        <begin position="104"/>
        <end position="118"/>
    </location>
</feature>
<feature type="region of interest" description="Disordered" evidence="1">
    <location>
        <begin position="60"/>
        <end position="329"/>
    </location>
</feature>
<feature type="compositionally biased region" description="Basic and acidic residues" evidence="1">
    <location>
        <begin position="403"/>
        <end position="413"/>
    </location>
</feature>
<feature type="compositionally biased region" description="Polar residues" evidence="1">
    <location>
        <begin position="284"/>
        <end position="308"/>
    </location>
</feature>
<evidence type="ECO:0000256" key="2">
    <source>
        <dbReference type="SAM" id="SignalP"/>
    </source>
</evidence>
<feature type="compositionally biased region" description="Polar residues" evidence="1">
    <location>
        <begin position="119"/>
        <end position="145"/>
    </location>
</feature>
<feature type="compositionally biased region" description="Polar residues" evidence="1">
    <location>
        <begin position="241"/>
        <end position="270"/>
    </location>
</feature>
<evidence type="ECO:0000313" key="3">
    <source>
        <dbReference type="EMBL" id="SCL99695.1"/>
    </source>
</evidence>
<reference evidence="3 4" key="1">
    <citation type="submission" date="2016-08" db="EMBL/GenBank/DDBJ databases">
        <authorList>
            <consortium name="Pathogen Informatics"/>
        </authorList>
    </citation>
    <scope>NUCLEOTIDE SEQUENCE [LARGE SCALE GENOMIC DNA]</scope>
    <source>
        <strain evidence="3 4">AJ</strain>
    </source>
</reference>
<gene>
    <name evidence="3" type="ORF">PCHAJ_000083900</name>
</gene>
<feature type="region of interest" description="Disordered" evidence="1">
    <location>
        <begin position="392"/>
        <end position="421"/>
    </location>
</feature>
<feature type="compositionally biased region" description="Basic and acidic residues" evidence="1">
    <location>
        <begin position="272"/>
        <end position="283"/>
    </location>
</feature>
<evidence type="ECO:0000313" key="4">
    <source>
        <dbReference type="Proteomes" id="UP000507163"/>
    </source>
</evidence>
<dbReference type="EMBL" id="LT608171">
    <property type="protein sequence ID" value="SCL99695.1"/>
    <property type="molecule type" value="Genomic_DNA"/>
</dbReference>
<dbReference type="AlphaFoldDB" id="A0A1C6X8T2"/>
<feature type="compositionally biased region" description="Low complexity" evidence="1">
    <location>
        <begin position="320"/>
        <end position="329"/>
    </location>
</feature>
<evidence type="ECO:0000256" key="1">
    <source>
        <dbReference type="SAM" id="MobiDB-lite"/>
    </source>
</evidence>
<sequence>MRKIISINFYVALIALYAFHNNALCQVEPNGRKTSLRNGNTLGWSSLHHVINNIEKPQNINSVNSEHHGNKPKETQQSRADGKKSNDVVTPNDSSLVTENGKGNGDRNSHTEEKKIESISRNTLPNSSQEDAKTTNSQTNGSQPTDNKKEDVAPTSSKNINGDTVVHKQEDNANPPSIVESEKALTKLEEVNPEKKTIEKNKELDANASKIEVNTRNEANTNNSIDGEQANGKETPKENTSEPTSQDKLPNTGANSEINKNEDNSANANIKAQDKVEGEKKDTPNNGNNNGEQLTPNEQLEGINTSDTVKNKESEKEANDANNQNSNNKNNLVFESDIVKNVYEFIMAELPKDNVFTKNIEEAGNNINNSDKGLAKDTEKNVENEKREVIHEQPVKNQGEINNKNESKAEGKETSPFNNSNIHNSFSKIVDNINAAQNEGNTLLSNIINLFGNPGFISNDVKNLVKDAVYLISAF</sequence>
<dbReference type="Proteomes" id="UP000507163">
    <property type="component" value="Chromosome 5"/>
</dbReference>
<organism evidence="3 4">
    <name type="scientific">Plasmodium chabaudi chabaudi</name>
    <dbReference type="NCBI Taxonomy" id="31271"/>
    <lineage>
        <taxon>Eukaryota</taxon>
        <taxon>Sar</taxon>
        <taxon>Alveolata</taxon>
        <taxon>Apicomplexa</taxon>
        <taxon>Aconoidasida</taxon>
        <taxon>Haemosporida</taxon>
        <taxon>Plasmodiidae</taxon>
        <taxon>Plasmodium</taxon>
        <taxon>Plasmodium (Vinckeia)</taxon>
    </lineage>
</organism>
<feature type="compositionally biased region" description="Polar residues" evidence="1">
    <location>
        <begin position="212"/>
        <end position="226"/>
    </location>
</feature>
<accession>A0A1C6X8T2</accession>
<feature type="chain" id="PRO_5008750384" description="Merozoite surface protein 3" evidence="2">
    <location>
        <begin position="26"/>
        <end position="475"/>
    </location>
</feature>
<feature type="compositionally biased region" description="Basic and acidic residues" evidence="1">
    <location>
        <begin position="65"/>
        <end position="86"/>
    </location>
</feature>
<proteinExistence type="predicted"/>
<feature type="signal peptide" evidence="2">
    <location>
        <begin position="1"/>
        <end position="25"/>
    </location>
</feature>
<protein>
    <recommendedName>
        <fullName evidence="5">Merozoite surface protein 3</fullName>
    </recommendedName>
</protein>
<feature type="compositionally biased region" description="Basic and acidic residues" evidence="1">
    <location>
        <begin position="309"/>
        <end position="319"/>
    </location>
</feature>
<name>A0A1C6X8T2_PLACU</name>
<feature type="compositionally biased region" description="Basic and acidic residues" evidence="1">
    <location>
        <begin position="180"/>
        <end position="205"/>
    </location>
</feature>
<feature type="compositionally biased region" description="Polar residues" evidence="1">
    <location>
        <begin position="87"/>
        <end position="98"/>
    </location>
</feature>
<evidence type="ECO:0008006" key="5">
    <source>
        <dbReference type="Google" id="ProtNLM"/>
    </source>
</evidence>